<evidence type="ECO:0000313" key="2">
    <source>
        <dbReference type="Proteomes" id="UP000327157"/>
    </source>
</evidence>
<keyword evidence="1" id="KW-0808">Transferase</keyword>
<dbReference type="Proteomes" id="UP000327157">
    <property type="component" value="Chromosome 1"/>
</dbReference>
<reference evidence="2" key="2">
    <citation type="submission" date="2019-10" db="EMBL/GenBank/DDBJ databases">
        <title>A de novo genome assembly of a pear dwarfing rootstock.</title>
        <authorList>
            <person name="Wang F."/>
            <person name="Wang J."/>
            <person name="Li S."/>
            <person name="Zhang Y."/>
            <person name="Fang M."/>
            <person name="Ma L."/>
            <person name="Zhao Y."/>
            <person name="Jiang S."/>
        </authorList>
    </citation>
    <scope>NUCLEOTIDE SEQUENCE [LARGE SCALE GENOMIC DNA]</scope>
</reference>
<keyword evidence="2" id="KW-1185">Reference proteome</keyword>
<comment type="caution">
    <text evidence="1">The sequence shown here is derived from an EMBL/GenBank/DDBJ whole genome shotgun (WGS) entry which is preliminary data.</text>
</comment>
<organism evidence="1 2">
    <name type="scientific">Pyrus ussuriensis x Pyrus communis</name>
    <dbReference type="NCBI Taxonomy" id="2448454"/>
    <lineage>
        <taxon>Eukaryota</taxon>
        <taxon>Viridiplantae</taxon>
        <taxon>Streptophyta</taxon>
        <taxon>Embryophyta</taxon>
        <taxon>Tracheophyta</taxon>
        <taxon>Spermatophyta</taxon>
        <taxon>Magnoliopsida</taxon>
        <taxon>eudicotyledons</taxon>
        <taxon>Gunneridae</taxon>
        <taxon>Pentapetalae</taxon>
        <taxon>rosids</taxon>
        <taxon>fabids</taxon>
        <taxon>Rosales</taxon>
        <taxon>Rosaceae</taxon>
        <taxon>Amygdaloideae</taxon>
        <taxon>Maleae</taxon>
        <taxon>Pyrus</taxon>
    </lineage>
</organism>
<evidence type="ECO:0000313" key="1">
    <source>
        <dbReference type="EMBL" id="KAB2598129.1"/>
    </source>
</evidence>
<name>A0A5N5F4Y9_9ROSA</name>
<dbReference type="EMBL" id="SMOL01000768">
    <property type="protein sequence ID" value="KAB2598129.1"/>
    <property type="molecule type" value="Genomic_DNA"/>
</dbReference>
<proteinExistence type="predicted"/>
<accession>A0A5N5F4Y9</accession>
<keyword evidence="1" id="KW-0012">Acyltransferase</keyword>
<protein>
    <submittedName>
        <fullName evidence="1">BAHD acyltransferase</fullName>
    </submittedName>
</protein>
<gene>
    <name evidence="1" type="ORF">D8674_001049</name>
</gene>
<sequence length="113" mass="12917">MRYSTASKRIGFGRKWQLWTSEEQYSSSRHQTCISLFPLLFRKFLGGLRQVQEIQRWKNRGCNTKLCCSSSITGAKGTMQPSPIPYTMPALPSLAYSLRHFIEQLEGISQGLL</sequence>
<reference evidence="1 2" key="3">
    <citation type="submission" date="2019-11" db="EMBL/GenBank/DDBJ databases">
        <title>A de novo genome assembly of a pear dwarfing rootstock.</title>
        <authorList>
            <person name="Wang F."/>
            <person name="Wang J."/>
            <person name="Li S."/>
            <person name="Zhang Y."/>
            <person name="Fang M."/>
            <person name="Ma L."/>
            <person name="Zhao Y."/>
            <person name="Jiang S."/>
        </authorList>
    </citation>
    <scope>NUCLEOTIDE SEQUENCE [LARGE SCALE GENOMIC DNA]</scope>
    <source>
        <strain evidence="1">S2</strain>
        <tissue evidence="1">Leaf</tissue>
    </source>
</reference>
<dbReference type="AlphaFoldDB" id="A0A5N5F4Y9"/>
<dbReference type="GO" id="GO:0016746">
    <property type="term" value="F:acyltransferase activity"/>
    <property type="evidence" value="ECO:0007669"/>
    <property type="project" value="UniProtKB-KW"/>
</dbReference>
<reference evidence="1 2" key="1">
    <citation type="submission" date="2019-09" db="EMBL/GenBank/DDBJ databases">
        <authorList>
            <person name="Ou C."/>
        </authorList>
    </citation>
    <scope>NUCLEOTIDE SEQUENCE [LARGE SCALE GENOMIC DNA]</scope>
    <source>
        <strain evidence="1">S2</strain>
        <tissue evidence="1">Leaf</tissue>
    </source>
</reference>